<feature type="signal peptide" evidence="1">
    <location>
        <begin position="1"/>
        <end position="29"/>
    </location>
</feature>
<feature type="chain" id="PRO_5022899080" description="LVIVD repeat-containing protein" evidence="1">
    <location>
        <begin position="30"/>
        <end position="482"/>
    </location>
</feature>
<sequence length="482" mass="51189">MSRLGGAGWRQVVLAVVAAGAVATGGLVAATGEDSAELADAVPVANCGPGSLPETDLQGRVPAADYTSGRAAQGYRCNTELVGHHGKTGGFKALRYTDAKGHVCAFYDSTRMFPADAITNLLNGTGLGVVVLDMTNPAAPRKTANLITPAMLSPHESLVVNPERGLLAAVMGNLLTAPGILDVYDVKTDCRHPKLLSSTPSAIFGHESGFSPDGKTFWSSGSAGFLMTAVDLTNPRLPRPILSHPGLVSHGLRFSTDGDTMYVADMGTPNSNSILDQPGLRIFDVSEVNDRVANPKIHEVGRLQWPEASIPQVAEPFDRDGHHYLLEVDEFSDLFGDGFTFRTNGPVGAARIINIDDPSDPFVVSGLRLQVHQPENRTEDVLADPGANSPVGGYAAHYCSVPTRDNPRIAACSMIGSGLRVFDISDLEHPREVAYFNQPGKKGSNALSQPGWDVAHDSIWYTDATSGFYVVRLKGAARGLLH</sequence>
<keyword evidence="1" id="KW-0732">Signal</keyword>
<comment type="caution">
    <text evidence="2">The sequence shown here is derived from an EMBL/GenBank/DDBJ whole genome shotgun (WGS) entry which is preliminary data.</text>
</comment>
<dbReference type="Gene3D" id="2.130.10.10">
    <property type="entry name" value="YVTN repeat-like/Quinoprotein amine dehydrogenase"/>
    <property type="match status" value="1"/>
</dbReference>
<gene>
    <name evidence="2" type="ORF">F0U44_18125</name>
</gene>
<evidence type="ECO:0000256" key="1">
    <source>
        <dbReference type="SAM" id="SignalP"/>
    </source>
</evidence>
<dbReference type="InterPro" id="IPR015943">
    <property type="entry name" value="WD40/YVTN_repeat-like_dom_sf"/>
</dbReference>
<dbReference type="Proteomes" id="UP000325003">
    <property type="component" value="Unassembled WGS sequence"/>
</dbReference>
<reference evidence="2 3" key="2">
    <citation type="submission" date="2019-09" db="EMBL/GenBank/DDBJ databases">
        <authorList>
            <person name="Jin C."/>
        </authorList>
    </citation>
    <scope>NUCLEOTIDE SEQUENCE [LARGE SCALE GENOMIC DNA]</scope>
    <source>
        <strain evidence="2 3">BN130099</strain>
    </source>
</reference>
<accession>A0A5B1LBE1</accession>
<protein>
    <recommendedName>
        <fullName evidence="4">LVIVD repeat-containing protein</fullName>
    </recommendedName>
</protein>
<reference evidence="2 3" key="1">
    <citation type="submission" date="2019-09" db="EMBL/GenBank/DDBJ databases">
        <title>Nocardioides panacisoli sp. nov., isolated from the soil of a ginseng field.</title>
        <authorList>
            <person name="Cho C."/>
        </authorList>
    </citation>
    <scope>NUCLEOTIDE SEQUENCE [LARGE SCALE GENOMIC DNA]</scope>
    <source>
        <strain evidence="2 3">BN130099</strain>
    </source>
</reference>
<name>A0A5B1LBE1_9ACTN</name>
<organism evidence="2 3">
    <name type="scientific">Nocardioides humilatus</name>
    <dbReference type="NCBI Taxonomy" id="2607660"/>
    <lineage>
        <taxon>Bacteria</taxon>
        <taxon>Bacillati</taxon>
        <taxon>Actinomycetota</taxon>
        <taxon>Actinomycetes</taxon>
        <taxon>Propionibacteriales</taxon>
        <taxon>Nocardioidaceae</taxon>
        <taxon>Nocardioides</taxon>
    </lineage>
</organism>
<keyword evidence="3" id="KW-1185">Reference proteome</keyword>
<evidence type="ECO:0000313" key="2">
    <source>
        <dbReference type="EMBL" id="KAA1417090.1"/>
    </source>
</evidence>
<evidence type="ECO:0008006" key="4">
    <source>
        <dbReference type="Google" id="ProtNLM"/>
    </source>
</evidence>
<proteinExistence type="predicted"/>
<evidence type="ECO:0000313" key="3">
    <source>
        <dbReference type="Proteomes" id="UP000325003"/>
    </source>
</evidence>
<dbReference type="AlphaFoldDB" id="A0A5B1LBE1"/>
<dbReference type="RefSeq" id="WP_149729760.1">
    <property type="nucleotide sequence ID" value="NZ_VUJV01000006.1"/>
</dbReference>
<dbReference type="EMBL" id="VUJV01000006">
    <property type="protein sequence ID" value="KAA1417090.1"/>
    <property type="molecule type" value="Genomic_DNA"/>
</dbReference>
<dbReference type="SUPFAM" id="SSF82171">
    <property type="entry name" value="DPP6 N-terminal domain-like"/>
    <property type="match status" value="1"/>
</dbReference>